<dbReference type="AlphaFoldDB" id="A0A3D9N2S7"/>
<reference evidence="1 2" key="1">
    <citation type="submission" date="2018-07" db="EMBL/GenBank/DDBJ databases">
        <title>Genomic Encyclopedia of Type Strains, Phase III (KMG-III): the genomes of soil and plant-associated and newly described type strains.</title>
        <authorList>
            <person name="Whitman W."/>
        </authorList>
    </citation>
    <scope>NUCLEOTIDE SEQUENCE [LARGE SCALE GENOMIC DNA]</scope>
    <source>
        <strain evidence="1 2">CECT 7948</strain>
    </source>
</reference>
<dbReference type="OrthoDB" id="1110708at2"/>
<evidence type="ECO:0008006" key="3">
    <source>
        <dbReference type="Google" id="ProtNLM"/>
    </source>
</evidence>
<gene>
    <name evidence="1" type="ORF">DFQ09_10169</name>
</gene>
<protein>
    <recommendedName>
        <fullName evidence="3">Outer membrane protein with beta-barrel domain</fullName>
    </recommendedName>
</protein>
<name>A0A3D9N2S7_9FLAO</name>
<evidence type="ECO:0000313" key="1">
    <source>
        <dbReference type="EMBL" id="REE27241.1"/>
    </source>
</evidence>
<keyword evidence="2" id="KW-1185">Reference proteome</keyword>
<sequence>MSFDLNLEILFSPYTRFLPFLFVGGGYNTSNSFISTVARAQGGFGFEVLLTKGVGLILFGEYNYMFIEDHLVCLMADETDDALLRGGLSSNLYFGGKKKKEALFRKMKTVINYSLIIPYN</sequence>
<organism evidence="1 2">
    <name type="scientific">Winogradskyella pacifica</name>
    <dbReference type="NCBI Taxonomy" id="664642"/>
    <lineage>
        <taxon>Bacteria</taxon>
        <taxon>Pseudomonadati</taxon>
        <taxon>Bacteroidota</taxon>
        <taxon>Flavobacteriia</taxon>
        <taxon>Flavobacteriales</taxon>
        <taxon>Flavobacteriaceae</taxon>
        <taxon>Winogradskyella</taxon>
    </lineage>
</organism>
<evidence type="ECO:0000313" key="2">
    <source>
        <dbReference type="Proteomes" id="UP000256919"/>
    </source>
</evidence>
<dbReference type="Proteomes" id="UP000256919">
    <property type="component" value="Unassembled WGS sequence"/>
</dbReference>
<dbReference type="RefSeq" id="WP_115807608.1">
    <property type="nucleotide sequence ID" value="NZ_QREI01000001.1"/>
</dbReference>
<comment type="caution">
    <text evidence="1">The sequence shown here is derived from an EMBL/GenBank/DDBJ whole genome shotgun (WGS) entry which is preliminary data.</text>
</comment>
<proteinExistence type="predicted"/>
<dbReference type="EMBL" id="QREI01000001">
    <property type="protein sequence ID" value="REE27241.1"/>
    <property type="molecule type" value="Genomic_DNA"/>
</dbReference>
<accession>A0A3D9N2S7</accession>